<dbReference type="RefSeq" id="WP_092862539.1">
    <property type="nucleotide sequence ID" value="NZ_FOQH01000009.1"/>
</dbReference>
<dbReference type="PANTHER" id="PTHR24321">
    <property type="entry name" value="DEHYDROGENASES, SHORT CHAIN"/>
    <property type="match status" value="1"/>
</dbReference>
<dbReference type="PRINTS" id="PR00080">
    <property type="entry name" value="SDRFAMILY"/>
</dbReference>
<dbReference type="InterPro" id="IPR002347">
    <property type="entry name" value="SDR_fam"/>
</dbReference>
<dbReference type="SUPFAM" id="SSF51735">
    <property type="entry name" value="NAD(P)-binding Rossmann-fold domains"/>
    <property type="match status" value="1"/>
</dbReference>
<dbReference type="CDD" id="cd05233">
    <property type="entry name" value="SDR_c"/>
    <property type="match status" value="1"/>
</dbReference>
<sequence>MSAPLSLSRSVAGRVVFVTGAGSGMGRATAHVFAAEGAHVVAADLHAETAQAVAAEIDAARAANPALGEVLPLAFDVADEAAGRAAMAAVEARFGRLDMLVNNAGFLQTSALEAEDYEAVWSRTLEVMLSAHQRLIRAALPLLRRSDCARIVNVSSTDGLGASPRHSPYTAAKHGVIGLTRALAVDLGPEGITVNAVCPGPVRTAITEAIPEEHKAIFVRRRVPLRRYAEPEEVAHATLSLCLPAAGYITGAALPVDGGMTIRNA</sequence>
<reference evidence="3 4" key="1">
    <citation type="submission" date="2016-10" db="EMBL/GenBank/DDBJ databases">
        <authorList>
            <person name="de Groot N.N."/>
        </authorList>
    </citation>
    <scope>NUCLEOTIDE SEQUENCE [LARGE SCALE GENOMIC DNA]</scope>
    <source>
        <strain evidence="3 4">CGMCC 1.11030</strain>
    </source>
</reference>
<comment type="similarity">
    <text evidence="1">Belongs to the short-chain dehydrogenases/reductases (SDR) family.</text>
</comment>
<dbReference type="PRINTS" id="PR00081">
    <property type="entry name" value="GDHRDH"/>
</dbReference>
<dbReference type="EMBL" id="FOQH01000009">
    <property type="protein sequence ID" value="SFI77371.1"/>
    <property type="molecule type" value="Genomic_DNA"/>
</dbReference>
<dbReference type="PANTHER" id="PTHR24321:SF8">
    <property type="entry name" value="ESTRADIOL 17-BETA-DEHYDROGENASE 8-RELATED"/>
    <property type="match status" value="1"/>
</dbReference>
<dbReference type="GO" id="GO:0016491">
    <property type="term" value="F:oxidoreductase activity"/>
    <property type="evidence" value="ECO:0007669"/>
    <property type="project" value="UniProtKB-KW"/>
</dbReference>
<organism evidence="3 4">
    <name type="scientific">Albimonas pacifica</name>
    <dbReference type="NCBI Taxonomy" id="1114924"/>
    <lineage>
        <taxon>Bacteria</taxon>
        <taxon>Pseudomonadati</taxon>
        <taxon>Pseudomonadota</taxon>
        <taxon>Alphaproteobacteria</taxon>
        <taxon>Rhodobacterales</taxon>
        <taxon>Paracoccaceae</taxon>
        <taxon>Albimonas</taxon>
    </lineage>
</organism>
<proteinExistence type="inferred from homology"/>
<gene>
    <name evidence="3" type="ORF">SAMN05216258_109129</name>
</gene>
<keyword evidence="2" id="KW-0560">Oxidoreductase</keyword>
<dbReference type="FunFam" id="3.40.50.720:FF:000084">
    <property type="entry name" value="Short-chain dehydrogenase reductase"/>
    <property type="match status" value="1"/>
</dbReference>
<dbReference type="OrthoDB" id="9804774at2"/>
<dbReference type="Proteomes" id="UP000199377">
    <property type="component" value="Unassembled WGS sequence"/>
</dbReference>
<evidence type="ECO:0000313" key="4">
    <source>
        <dbReference type="Proteomes" id="UP000199377"/>
    </source>
</evidence>
<dbReference type="InterPro" id="IPR036291">
    <property type="entry name" value="NAD(P)-bd_dom_sf"/>
</dbReference>
<dbReference type="Gene3D" id="3.40.50.720">
    <property type="entry name" value="NAD(P)-binding Rossmann-like Domain"/>
    <property type="match status" value="1"/>
</dbReference>
<dbReference type="Pfam" id="PF13561">
    <property type="entry name" value="adh_short_C2"/>
    <property type="match status" value="1"/>
</dbReference>
<name>A0A1I3KXV4_9RHOB</name>
<accession>A0A1I3KXV4</accession>
<keyword evidence="4" id="KW-1185">Reference proteome</keyword>
<protein>
    <submittedName>
        <fullName evidence="3">3-oxoacyl-[acyl-carrier protein] reductase</fullName>
    </submittedName>
</protein>
<dbReference type="InterPro" id="IPR020904">
    <property type="entry name" value="Sc_DH/Rdtase_CS"/>
</dbReference>
<dbReference type="AlphaFoldDB" id="A0A1I3KXV4"/>
<dbReference type="STRING" id="1114924.SAMN05216258_109129"/>
<dbReference type="PROSITE" id="PS00061">
    <property type="entry name" value="ADH_SHORT"/>
    <property type="match status" value="1"/>
</dbReference>
<evidence type="ECO:0000256" key="1">
    <source>
        <dbReference type="ARBA" id="ARBA00006484"/>
    </source>
</evidence>
<evidence type="ECO:0000256" key="2">
    <source>
        <dbReference type="ARBA" id="ARBA00023002"/>
    </source>
</evidence>
<evidence type="ECO:0000313" key="3">
    <source>
        <dbReference type="EMBL" id="SFI77371.1"/>
    </source>
</evidence>